<feature type="domain" description="Retrovirus-related Pol polyprotein from transposon TNT 1-94-like beta-barrel" evidence="1">
    <location>
        <begin position="13"/>
        <end position="92"/>
    </location>
</feature>
<dbReference type="OrthoDB" id="2551793at2759"/>
<sequence length="361" mass="40755">MSQACCLASKDVWYVDSGCTSHMVWDSSLFTSLDRNDRTKIKLRNGEMVQATGKGTIFVHTSKGPKLISDVLLIPELDQNLLSVAQLLKKGYACLFKDNCCIISNSCGVEIVKVEMVDKSFPFNMDQVNFSTLVSKHNDFAQWNKNYGHCNMDALKKLKKNVMVKDVQATYSTYGLRDTCQNGKSLMEPHIDEVFDVVSSSKFAFNDGVVADGKTKSLADNYEKCNLMMNEPACYKKAAQIDEKKLVIEEELVMKKNQARSSAKAEYITAAIPNQAKWIGKVLTDLNYVQKKPTGLWYNNPAFSIAKNHVQHGRTKHNNVKFHAIREADKYGDVQLMHHRFEEQMADILTKASTGNKFNVY</sequence>
<dbReference type="Proteomes" id="UP000323000">
    <property type="component" value="Chromosome 3"/>
</dbReference>
<proteinExistence type="predicted"/>
<evidence type="ECO:0000259" key="1">
    <source>
        <dbReference type="Pfam" id="PF22936"/>
    </source>
</evidence>
<evidence type="ECO:0000313" key="3">
    <source>
        <dbReference type="Proteomes" id="UP000323000"/>
    </source>
</evidence>
<dbReference type="EMBL" id="VAHF01000003">
    <property type="protein sequence ID" value="TXG66908.1"/>
    <property type="molecule type" value="Genomic_DNA"/>
</dbReference>
<reference evidence="3" key="1">
    <citation type="journal article" date="2019" name="Gigascience">
        <title>De novo genome assembly of the endangered Acer yangbiense, a plant species with extremely small populations endemic to Yunnan Province, China.</title>
        <authorList>
            <person name="Yang J."/>
            <person name="Wariss H.M."/>
            <person name="Tao L."/>
            <person name="Zhang R."/>
            <person name="Yun Q."/>
            <person name="Hollingsworth P."/>
            <person name="Dao Z."/>
            <person name="Luo G."/>
            <person name="Guo H."/>
            <person name="Ma Y."/>
            <person name="Sun W."/>
        </authorList>
    </citation>
    <scope>NUCLEOTIDE SEQUENCE [LARGE SCALE GENOMIC DNA]</scope>
    <source>
        <strain evidence="3">cv. Malutang</strain>
    </source>
</reference>
<dbReference type="AlphaFoldDB" id="A0A5C7ICZ5"/>
<evidence type="ECO:0000313" key="2">
    <source>
        <dbReference type="EMBL" id="TXG66908.1"/>
    </source>
</evidence>
<name>A0A5C7ICZ5_9ROSI</name>
<protein>
    <recommendedName>
        <fullName evidence="1">Retrovirus-related Pol polyprotein from transposon TNT 1-94-like beta-barrel domain-containing protein</fullName>
    </recommendedName>
</protein>
<organism evidence="2 3">
    <name type="scientific">Acer yangbiense</name>
    <dbReference type="NCBI Taxonomy" id="1000413"/>
    <lineage>
        <taxon>Eukaryota</taxon>
        <taxon>Viridiplantae</taxon>
        <taxon>Streptophyta</taxon>
        <taxon>Embryophyta</taxon>
        <taxon>Tracheophyta</taxon>
        <taxon>Spermatophyta</taxon>
        <taxon>Magnoliopsida</taxon>
        <taxon>eudicotyledons</taxon>
        <taxon>Gunneridae</taxon>
        <taxon>Pentapetalae</taxon>
        <taxon>rosids</taxon>
        <taxon>malvids</taxon>
        <taxon>Sapindales</taxon>
        <taxon>Sapindaceae</taxon>
        <taxon>Hippocastanoideae</taxon>
        <taxon>Acereae</taxon>
        <taxon>Acer</taxon>
    </lineage>
</organism>
<dbReference type="InterPro" id="IPR054722">
    <property type="entry name" value="PolX-like_BBD"/>
</dbReference>
<gene>
    <name evidence="2" type="ORF">EZV62_008183</name>
</gene>
<dbReference type="PANTHER" id="PTHR11439:SF503">
    <property type="entry name" value="CYSTEINE-RICH RLK (RECEPTOR-LIKE PROTEIN KINASE) 8"/>
    <property type="match status" value="1"/>
</dbReference>
<keyword evidence="3" id="KW-1185">Reference proteome</keyword>
<accession>A0A5C7ICZ5</accession>
<dbReference type="CDD" id="cd09272">
    <property type="entry name" value="RNase_HI_RT_Ty1"/>
    <property type="match status" value="1"/>
</dbReference>
<comment type="caution">
    <text evidence="2">The sequence shown here is derived from an EMBL/GenBank/DDBJ whole genome shotgun (WGS) entry which is preliminary data.</text>
</comment>
<dbReference type="Pfam" id="PF22936">
    <property type="entry name" value="Pol_BBD"/>
    <property type="match status" value="1"/>
</dbReference>
<dbReference type="PANTHER" id="PTHR11439">
    <property type="entry name" value="GAG-POL-RELATED RETROTRANSPOSON"/>
    <property type="match status" value="1"/>
</dbReference>